<keyword evidence="5" id="KW-1185">Reference proteome</keyword>
<keyword evidence="3" id="KW-1133">Transmembrane helix</keyword>
<dbReference type="EMBL" id="MDYP01000016">
    <property type="protein sequence ID" value="OQE06818.1"/>
    <property type="molecule type" value="Genomic_DNA"/>
</dbReference>
<dbReference type="PANTHER" id="PTHR33365">
    <property type="entry name" value="YALI0B05434P"/>
    <property type="match status" value="1"/>
</dbReference>
<organism evidence="4 5">
    <name type="scientific">Penicillium vulpinum</name>
    <dbReference type="NCBI Taxonomy" id="29845"/>
    <lineage>
        <taxon>Eukaryota</taxon>
        <taxon>Fungi</taxon>
        <taxon>Dikarya</taxon>
        <taxon>Ascomycota</taxon>
        <taxon>Pezizomycotina</taxon>
        <taxon>Eurotiomycetes</taxon>
        <taxon>Eurotiomycetidae</taxon>
        <taxon>Eurotiales</taxon>
        <taxon>Aspergillaceae</taxon>
        <taxon>Penicillium</taxon>
    </lineage>
</organism>
<dbReference type="PANTHER" id="PTHR33365:SF7">
    <property type="entry name" value="TAT PATHWAY SIGNAL SEQUENCE"/>
    <property type="match status" value="1"/>
</dbReference>
<name>A0A1V6RYY3_9EURO</name>
<feature type="compositionally biased region" description="Basic and acidic residues" evidence="2">
    <location>
        <begin position="1"/>
        <end position="17"/>
    </location>
</feature>
<comment type="similarity">
    <text evidence="1">Belongs to the ustYa family.</text>
</comment>
<dbReference type="InterPro" id="IPR021765">
    <property type="entry name" value="UstYa-like"/>
</dbReference>
<evidence type="ECO:0000313" key="5">
    <source>
        <dbReference type="Proteomes" id="UP000191518"/>
    </source>
</evidence>
<dbReference type="GO" id="GO:0043386">
    <property type="term" value="P:mycotoxin biosynthetic process"/>
    <property type="evidence" value="ECO:0007669"/>
    <property type="project" value="InterPro"/>
</dbReference>
<evidence type="ECO:0000256" key="3">
    <source>
        <dbReference type="SAM" id="Phobius"/>
    </source>
</evidence>
<feature type="region of interest" description="Disordered" evidence="2">
    <location>
        <begin position="1"/>
        <end position="23"/>
    </location>
</feature>
<dbReference type="STRING" id="29845.A0A1V6RYY3"/>
<proteinExistence type="inferred from homology"/>
<comment type="caution">
    <text evidence="4">The sequence shown here is derived from an EMBL/GenBank/DDBJ whole genome shotgun (WGS) entry which is preliminary data.</text>
</comment>
<feature type="transmembrane region" description="Helical" evidence="3">
    <location>
        <begin position="47"/>
        <end position="68"/>
    </location>
</feature>
<sequence length="291" mass="33883">METKFEKLPQYDEDRSVSDSNSLFSESKGLMGEETTILPRKRSWTQWALPAAHLALFLLYTSVFFFFLRQVQKIEKQNQHVLFSPAQEAVKLEAMEFQGQLRIISPYQGDPSPELDQAWKDLLQYSNIWVTGEELSKINKTSIPVPDEEDKYWVELSVVHELHCIKRLRQYIHSDYYFANISAEDRRLNDLHTDHCLEILRQSVMCHADISMITMTWESTSKYPAADFQNEHECKNWDTLYEWQKERSVDMMKPGFLVHPYLGVPFPDGYYHGIGAADPENAIGDGGEDME</sequence>
<accession>A0A1V6RYY3</accession>
<keyword evidence="3" id="KW-0472">Membrane</keyword>
<gene>
    <name evidence="4" type="ORF">PENVUL_c016G04256</name>
</gene>
<keyword evidence="3" id="KW-0812">Transmembrane</keyword>
<protein>
    <submittedName>
        <fullName evidence="4">Uncharacterized protein</fullName>
    </submittedName>
</protein>
<reference evidence="5" key="1">
    <citation type="journal article" date="2017" name="Nat. Microbiol.">
        <title>Global analysis of biosynthetic gene clusters reveals vast potential of secondary metabolite production in Penicillium species.</title>
        <authorList>
            <person name="Nielsen J.C."/>
            <person name="Grijseels S."/>
            <person name="Prigent S."/>
            <person name="Ji B."/>
            <person name="Dainat J."/>
            <person name="Nielsen K.F."/>
            <person name="Frisvad J.C."/>
            <person name="Workman M."/>
            <person name="Nielsen J."/>
        </authorList>
    </citation>
    <scope>NUCLEOTIDE SEQUENCE [LARGE SCALE GENOMIC DNA]</scope>
    <source>
        <strain evidence="5">IBT 29486</strain>
    </source>
</reference>
<evidence type="ECO:0000256" key="1">
    <source>
        <dbReference type="ARBA" id="ARBA00035112"/>
    </source>
</evidence>
<evidence type="ECO:0000313" key="4">
    <source>
        <dbReference type="EMBL" id="OQE06818.1"/>
    </source>
</evidence>
<dbReference type="AlphaFoldDB" id="A0A1V6RYY3"/>
<dbReference type="Proteomes" id="UP000191518">
    <property type="component" value="Unassembled WGS sequence"/>
</dbReference>
<dbReference type="OrthoDB" id="3687641at2759"/>
<dbReference type="Pfam" id="PF11807">
    <property type="entry name" value="UstYa"/>
    <property type="match status" value="1"/>
</dbReference>
<evidence type="ECO:0000256" key="2">
    <source>
        <dbReference type="SAM" id="MobiDB-lite"/>
    </source>
</evidence>